<dbReference type="RefSeq" id="WP_072995177.1">
    <property type="nucleotide sequence ID" value="NZ_FQYU01000009.1"/>
</dbReference>
<protein>
    <submittedName>
        <fullName evidence="3">Putative endonuclease</fullName>
    </submittedName>
</protein>
<gene>
    <name evidence="3" type="ORF">SAMN04488513_109113</name>
</gene>
<dbReference type="PROSITE" id="PS50164">
    <property type="entry name" value="GIY_YIG"/>
    <property type="match status" value="1"/>
</dbReference>
<dbReference type="InterPro" id="IPR035901">
    <property type="entry name" value="GIY-YIG_endonuc_sf"/>
</dbReference>
<keyword evidence="3" id="KW-0378">Hydrolase</keyword>
<evidence type="ECO:0000259" key="2">
    <source>
        <dbReference type="PROSITE" id="PS50164"/>
    </source>
</evidence>
<dbReference type="AlphaFoldDB" id="A0A1M6MDX6"/>
<dbReference type="PANTHER" id="PTHR34477:SF5">
    <property type="entry name" value="BSL5627 PROTEIN"/>
    <property type="match status" value="1"/>
</dbReference>
<name>A0A1M6MDX6_9FLAO</name>
<dbReference type="GO" id="GO:0004519">
    <property type="term" value="F:endonuclease activity"/>
    <property type="evidence" value="ECO:0007669"/>
    <property type="project" value="UniProtKB-KW"/>
</dbReference>
<keyword evidence="3" id="KW-0540">Nuclease</keyword>
<evidence type="ECO:0000256" key="1">
    <source>
        <dbReference type="ARBA" id="ARBA00007435"/>
    </source>
</evidence>
<organism evidence="3 4">
    <name type="scientific">Pseudozobellia thermophila</name>
    <dbReference type="NCBI Taxonomy" id="192903"/>
    <lineage>
        <taxon>Bacteria</taxon>
        <taxon>Pseudomonadati</taxon>
        <taxon>Bacteroidota</taxon>
        <taxon>Flavobacteriia</taxon>
        <taxon>Flavobacteriales</taxon>
        <taxon>Flavobacteriaceae</taxon>
        <taxon>Pseudozobellia</taxon>
    </lineage>
</organism>
<dbReference type="Proteomes" id="UP000184543">
    <property type="component" value="Unassembled WGS sequence"/>
</dbReference>
<feature type="domain" description="GIY-YIG" evidence="2">
    <location>
        <begin position="1"/>
        <end position="77"/>
    </location>
</feature>
<dbReference type="InterPro" id="IPR050190">
    <property type="entry name" value="UPF0213_domain"/>
</dbReference>
<comment type="similarity">
    <text evidence="1">Belongs to the UPF0213 family.</text>
</comment>
<proteinExistence type="inferred from homology"/>
<dbReference type="SUPFAM" id="SSF82771">
    <property type="entry name" value="GIY-YIG endonuclease"/>
    <property type="match status" value="1"/>
</dbReference>
<sequence length="81" mass="9776">MAFFTYILYSESLDRYYVGSTQDMSVRLEEHLKNHRGFTSKAKDWEVKYTESHPTRSEALRREGQIKKWKSRKMIEKLITN</sequence>
<dbReference type="InterPro" id="IPR000305">
    <property type="entry name" value="GIY-YIG_endonuc"/>
</dbReference>
<evidence type="ECO:0000313" key="4">
    <source>
        <dbReference type="Proteomes" id="UP000184543"/>
    </source>
</evidence>
<keyword evidence="4" id="KW-1185">Reference proteome</keyword>
<dbReference type="CDD" id="cd10449">
    <property type="entry name" value="GIY-YIG_SLX1_like"/>
    <property type="match status" value="1"/>
</dbReference>
<dbReference type="OrthoDB" id="1203060at2"/>
<reference evidence="4" key="1">
    <citation type="submission" date="2016-11" db="EMBL/GenBank/DDBJ databases">
        <authorList>
            <person name="Varghese N."/>
            <person name="Submissions S."/>
        </authorList>
    </citation>
    <scope>NUCLEOTIDE SEQUENCE [LARGE SCALE GENOMIC DNA]</scope>
    <source>
        <strain evidence="4">DSM 19858</strain>
    </source>
</reference>
<dbReference type="PANTHER" id="PTHR34477">
    <property type="entry name" value="UPF0213 PROTEIN YHBQ"/>
    <property type="match status" value="1"/>
</dbReference>
<evidence type="ECO:0000313" key="3">
    <source>
        <dbReference type="EMBL" id="SHJ81672.1"/>
    </source>
</evidence>
<dbReference type="EMBL" id="FQYU01000009">
    <property type="protein sequence ID" value="SHJ81672.1"/>
    <property type="molecule type" value="Genomic_DNA"/>
</dbReference>
<dbReference type="Gene3D" id="3.40.1440.10">
    <property type="entry name" value="GIY-YIG endonuclease"/>
    <property type="match status" value="1"/>
</dbReference>
<dbReference type="Pfam" id="PF01541">
    <property type="entry name" value="GIY-YIG"/>
    <property type="match status" value="1"/>
</dbReference>
<accession>A0A1M6MDX6</accession>
<keyword evidence="3" id="KW-0255">Endonuclease</keyword>